<accession>A0AAJ1U0H3</accession>
<evidence type="ECO:0000313" key="1">
    <source>
        <dbReference type="EMBL" id="MDQ1105736.1"/>
    </source>
</evidence>
<comment type="caution">
    <text evidence="1">The sequence shown here is derived from an EMBL/GenBank/DDBJ whole genome shotgun (WGS) entry which is preliminary data.</text>
</comment>
<organism evidence="1 2">
    <name type="scientific">Nocardioides zeae</name>
    <dbReference type="NCBI Taxonomy" id="1457234"/>
    <lineage>
        <taxon>Bacteria</taxon>
        <taxon>Bacillati</taxon>
        <taxon>Actinomycetota</taxon>
        <taxon>Actinomycetes</taxon>
        <taxon>Propionibacteriales</taxon>
        <taxon>Nocardioidaceae</taxon>
        <taxon>Nocardioides</taxon>
    </lineage>
</organism>
<sequence length="323" mass="36284">MARVSTTGWYGLSARHSSRELLVAPEWEGMPELGPWLLDDGRDAYELVMEGRQDELGFPVWFRQVEGSRDKRRGDMLAGSGLGLKVVSRRLVEALEELGALDGVRTFPVELRDRRMRRIDADYLGLLEPIGHGEVRARMPEWRTWDLVVSARVLDGLRERGVTELKVEPDVDPTVAPEPLPEPTLADVVIGRGYLWRYVADDAVPEDQLLRLPGDRALRDVLTFDGRAMGESLEWAVLMHVDDEYFPLDRVLEGFDLLGMDDAATMVRATARRLRGTTLEDLPPADEDWGSGHPAWDAFSSGGLDAAAERMVELRPELFDPEP</sequence>
<gene>
    <name evidence="1" type="ORF">QE405_003020</name>
</gene>
<dbReference type="RefSeq" id="WP_307202254.1">
    <property type="nucleotide sequence ID" value="NZ_JAUTAN010000001.1"/>
</dbReference>
<proteinExistence type="predicted"/>
<dbReference type="EMBL" id="JAUTAN010000001">
    <property type="protein sequence ID" value="MDQ1105736.1"/>
    <property type="molecule type" value="Genomic_DNA"/>
</dbReference>
<name>A0AAJ1U0H3_9ACTN</name>
<dbReference type="Proteomes" id="UP001239215">
    <property type="component" value="Unassembled WGS sequence"/>
</dbReference>
<dbReference type="AlphaFoldDB" id="A0AAJ1U0H3"/>
<reference evidence="1" key="1">
    <citation type="submission" date="2023-07" db="EMBL/GenBank/DDBJ databases">
        <title>Functional and genomic diversity of the sorghum phyllosphere microbiome.</title>
        <authorList>
            <person name="Shade A."/>
        </authorList>
    </citation>
    <scope>NUCLEOTIDE SEQUENCE</scope>
    <source>
        <strain evidence="1">SORGH_AS_1067</strain>
    </source>
</reference>
<evidence type="ECO:0000313" key="2">
    <source>
        <dbReference type="Proteomes" id="UP001239215"/>
    </source>
</evidence>
<protein>
    <submittedName>
        <fullName evidence="1">Uncharacterized protein</fullName>
    </submittedName>
</protein>